<accession>A0A930EE26</accession>
<proteinExistence type="predicted"/>
<evidence type="ECO:0000259" key="1">
    <source>
        <dbReference type="SMART" id="SM00860"/>
    </source>
</evidence>
<dbReference type="EMBL" id="JABZQH010000137">
    <property type="protein sequence ID" value="MBF1352348.1"/>
    <property type="molecule type" value="Genomic_DNA"/>
</dbReference>
<sequence length="328" mass="37318">MKPFENFDWKSFWDNSGGYTDDYTGKTPTDRDILDIEKETGYKLPESYIELIKHQNGGIPVNNIVTTDNLCVHLVGIYGIDKDKECSVCGCYGTEFWLEEWGYPAIGLVIADTISGGHDMIFLDYSECGPEGEPMVTLVDQEDDYSQEILADNFEEFICKVESDNVVNSIEEFNQLDDKNQILALNKLRNMKGSRALIELLEQVEPSSYSDEVLGMLASAYNNIDQEDLAIQTLGLVPEANRDAMWYCRYGYSYALKSKKADNAHHEKKKAAVRNLGKAIELAEGSSEDDVIDYCMMIFDKILDLKPADLRGGYRLAYTYYHHYYTED</sequence>
<dbReference type="AlphaFoldDB" id="A0A930EE26"/>
<dbReference type="SMART" id="SM00860">
    <property type="entry name" value="SMI1_KNR4"/>
    <property type="match status" value="1"/>
</dbReference>
<dbReference type="Gene3D" id="3.40.1580.10">
    <property type="entry name" value="SMI1/KNR4-like"/>
    <property type="match status" value="1"/>
</dbReference>
<name>A0A930EE26_9FIRM</name>
<feature type="domain" description="Knr4/Smi1-like" evidence="1">
    <location>
        <begin position="27"/>
        <end position="160"/>
    </location>
</feature>
<comment type="caution">
    <text evidence="2">The sequence shown here is derived from an EMBL/GenBank/DDBJ whole genome shotgun (WGS) entry which is preliminary data.</text>
</comment>
<dbReference type="InterPro" id="IPR018958">
    <property type="entry name" value="Knr4/Smi1-like_dom"/>
</dbReference>
<gene>
    <name evidence="2" type="ORF">HXM71_04400</name>
</gene>
<reference evidence="2" key="1">
    <citation type="submission" date="2020-04" db="EMBL/GenBank/DDBJ databases">
        <title>Deep metagenomics examines the oral microbiome during advanced dental caries in children, revealing novel taxa and co-occurrences with host molecules.</title>
        <authorList>
            <person name="Baker J.L."/>
            <person name="Morton J.T."/>
            <person name="Dinis M."/>
            <person name="Alvarez R."/>
            <person name="Tran N.C."/>
            <person name="Knight R."/>
            <person name="Edlund A."/>
        </authorList>
    </citation>
    <scope>NUCLEOTIDE SEQUENCE</scope>
    <source>
        <strain evidence="2">JCVI_24_bin.8</strain>
    </source>
</reference>
<evidence type="ECO:0000313" key="2">
    <source>
        <dbReference type="EMBL" id="MBF1352348.1"/>
    </source>
</evidence>
<organism evidence="2 3">
    <name type="scientific">Mogibacterium diversum</name>
    <dbReference type="NCBI Taxonomy" id="114527"/>
    <lineage>
        <taxon>Bacteria</taxon>
        <taxon>Bacillati</taxon>
        <taxon>Bacillota</taxon>
        <taxon>Clostridia</taxon>
        <taxon>Peptostreptococcales</taxon>
        <taxon>Anaerovoracaceae</taxon>
        <taxon>Mogibacterium</taxon>
    </lineage>
</organism>
<protein>
    <submittedName>
        <fullName evidence="2">SMI1/KNR4 family protein</fullName>
    </submittedName>
</protein>
<dbReference type="InterPro" id="IPR037883">
    <property type="entry name" value="Knr4/Smi1-like_sf"/>
</dbReference>
<dbReference type="Proteomes" id="UP000722050">
    <property type="component" value="Unassembled WGS sequence"/>
</dbReference>
<evidence type="ECO:0000313" key="3">
    <source>
        <dbReference type="Proteomes" id="UP000722050"/>
    </source>
</evidence>
<dbReference type="SUPFAM" id="SSF160631">
    <property type="entry name" value="SMI1/KNR4-like"/>
    <property type="match status" value="1"/>
</dbReference>
<dbReference type="Pfam" id="PF09346">
    <property type="entry name" value="SMI1_KNR4"/>
    <property type="match status" value="1"/>
</dbReference>